<feature type="transmembrane region" description="Helical" evidence="7">
    <location>
        <begin position="91"/>
        <end position="114"/>
    </location>
</feature>
<dbReference type="Proteomes" id="UP000236755">
    <property type="component" value="Unassembled WGS sequence"/>
</dbReference>
<keyword evidence="5 9" id="KW-0418">Kinase</keyword>
<evidence type="ECO:0000256" key="1">
    <source>
        <dbReference type="ARBA" id="ARBA00000085"/>
    </source>
</evidence>
<sequence>MPVGGVIPTVRTGRRLGGDDGRWPLVISAFGLLVWLGFLWNFAVELRTLPVVIPPLFAFLLGTGLCLTVMYTGVRFHCTDWVDDRAGQHIVGWAVGGLLVLTLITATTILIRLAEGRSFSEGQLELLVSMSSGLLVGSLFGYLYERTQYDAAHVRRTRDAFAFLNRTLRHEFLNGLNIVQGHATLVRTELDDESLQAQAETIETRSEDPSEMVQDFRLYANTFVGEADIEPVDLSPMLSERVENLRRSFPNAEVTADIPDEAPVMANRAVGNVFENLLQNAVEHNDKATPTVTVRVETTETTVSTHVADNGPGIDEAERERIFDPQERDGQGFGLYLADTLVSRFGGRLTIADNDPEGTVVTVDLPRDDATDS</sequence>
<evidence type="ECO:0000259" key="8">
    <source>
        <dbReference type="PROSITE" id="PS50109"/>
    </source>
</evidence>
<dbReference type="InterPro" id="IPR031623">
    <property type="entry name" value="HisKA_4TM"/>
</dbReference>
<dbReference type="Pfam" id="PF02518">
    <property type="entry name" value="HATPase_c"/>
    <property type="match status" value="1"/>
</dbReference>
<dbReference type="EC" id="2.7.13.3" evidence="2"/>
<keyword evidence="3" id="KW-0808">Transferase</keyword>
<comment type="catalytic activity">
    <reaction evidence="1">
        <text>ATP + protein L-histidine = ADP + protein N-phospho-L-histidine.</text>
        <dbReference type="EC" id="2.7.13.3"/>
    </reaction>
</comment>
<name>A0A1H3WGY2_9EURY</name>
<evidence type="ECO:0000256" key="5">
    <source>
        <dbReference type="ARBA" id="ARBA00022777"/>
    </source>
</evidence>
<dbReference type="Gene3D" id="3.30.565.10">
    <property type="entry name" value="Histidine kinase-like ATPase, C-terminal domain"/>
    <property type="match status" value="1"/>
</dbReference>
<feature type="transmembrane region" description="Helical" evidence="7">
    <location>
        <begin position="126"/>
        <end position="144"/>
    </location>
</feature>
<dbReference type="InterPro" id="IPR004358">
    <property type="entry name" value="Sig_transdc_His_kin-like_C"/>
</dbReference>
<dbReference type="PROSITE" id="PS50109">
    <property type="entry name" value="HIS_KIN"/>
    <property type="match status" value="1"/>
</dbReference>
<evidence type="ECO:0000256" key="7">
    <source>
        <dbReference type="SAM" id="Phobius"/>
    </source>
</evidence>
<dbReference type="Pfam" id="PF16926">
    <property type="entry name" value="HisKA_4TM"/>
    <property type="match status" value="1"/>
</dbReference>
<dbReference type="GO" id="GO:0005524">
    <property type="term" value="F:ATP binding"/>
    <property type="evidence" value="ECO:0007669"/>
    <property type="project" value="UniProtKB-KW"/>
</dbReference>
<dbReference type="PANTHER" id="PTHR44936:SF10">
    <property type="entry name" value="SENSOR PROTEIN RSTB"/>
    <property type="match status" value="1"/>
</dbReference>
<organism evidence="9 10">
    <name type="scientific">Haloplanus vescus</name>
    <dbReference type="NCBI Taxonomy" id="555874"/>
    <lineage>
        <taxon>Archaea</taxon>
        <taxon>Methanobacteriati</taxon>
        <taxon>Methanobacteriota</taxon>
        <taxon>Stenosarchaea group</taxon>
        <taxon>Halobacteria</taxon>
        <taxon>Halobacteriales</taxon>
        <taxon>Haloferacaceae</taxon>
        <taxon>Haloplanus</taxon>
    </lineage>
</organism>
<dbReference type="SMART" id="SM00387">
    <property type="entry name" value="HATPase_c"/>
    <property type="match status" value="1"/>
</dbReference>
<keyword evidence="10" id="KW-1185">Reference proteome</keyword>
<keyword evidence="4" id="KW-0547">Nucleotide-binding</keyword>
<dbReference type="SUPFAM" id="SSF55874">
    <property type="entry name" value="ATPase domain of HSP90 chaperone/DNA topoisomerase II/histidine kinase"/>
    <property type="match status" value="1"/>
</dbReference>
<accession>A0A1H3WGY2</accession>
<keyword evidence="7" id="KW-0812">Transmembrane</keyword>
<dbReference type="PRINTS" id="PR00344">
    <property type="entry name" value="BCTRLSENSOR"/>
</dbReference>
<keyword evidence="7" id="KW-0472">Membrane</keyword>
<evidence type="ECO:0000313" key="10">
    <source>
        <dbReference type="Proteomes" id="UP000236755"/>
    </source>
</evidence>
<keyword evidence="6" id="KW-0067">ATP-binding</keyword>
<dbReference type="PANTHER" id="PTHR44936">
    <property type="entry name" value="SENSOR PROTEIN CREC"/>
    <property type="match status" value="1"/>
</dbReference>
<keyword evidence="7" id="KW-1133">Transmembrane helix</keyword>
<dbReference type="AlphaFoldDB" id="A0A1H3WGY2"/>
<dbReference type="InterPro" id="IPR005467">
    <property type="entry name" value="His_kinase_dom"/>
</dbReference>
<dbReference type="InterPro" id="IPR050980">
    <property type="entry name" value="2C_sensor_his_kinase"/>
</dbReference>
<dbReference type="EMBL" id="FNQT01000001">
    <property type="protein sequence ID" value="SDZ86365.1"/>
    <property type="molecule type" value="Genomic_DNA"/>
</dbReference>
<feature type="domain" description="Histidine kinase" evidence="8">
    <location>
        <begin position="167"/>
        <end position="369"/>
    </location>
</feature>
<dbReference type="InterPro" id="IPR036890">
    <property type="entry name" value="HATPase_C_sf"/>
</dbReference>
<evidence type="ECO:0000256" key="6">
    <source>
        <dbReference type="ARBA" id="ARBA00022840"/>
    </source>
</evidence>
<feature type="transmembrane region" description="Helical" evidence="7">
    <location>
        <begin position="23"/>
        <end position="44"/>
    </location>
</feature>
<evidence type="ECO:0000256" key="3">
    <source>
        <dbReference type="ARBA" id="ARBA00022679"/>
    </source>
</evidence>
<evidence type="ECO:0000313" key="9">
    <source>
        <dbReference type="EMBL" id="SDZ86365.1"/>
    </source>
</evidence>
<dbReference type="STRING" id="555874.SAMN04488065_0858"/>
<evidence type="ECO:0000256" key="2">
    <source>
        <dbReference type="ARBA" id="ARBA00012438"/>
    </source>
</evidence>
<dbReference type="GO" id="GO:0004673">
    <property type="term" value="F:protein histidine kinase activity"/>
    <property type="evidence" value="ECO:0007669"/>
    <property type="project" value="UniProtKB-EC"/>
</dbReference>
<proteinExistence type="predicted"/>
<gene>
    <name evidence="9" type="ORF">SAMN04488065_0858</name>
</gene>
<dbReference type="InterPro" id="IPR003594">
    <property type="entry name" value="HATPase_dom"/>
</dbReference>
<protein>
    <recommendedName>
        <fullName evidence="2">histidine kinase</fullName>
        <ecNumber evidence="2">2.7.13.3</ecNumber>
    </recommendedName>
</protein>
<feature type="transmembrane region" description="Helical" evidence="7">
    <location>
        <begin position="51"/>
        <end position="71"/>
    </location>
</feature>
<evidence type="ECO:0000256" key="4">
    <source>
        <dbReference type="ARBA" id="ARBA00022741"/>
    </source>
</evidence>
<reference evidence="9 10" key="1">
    <citation type="submission" date="2016-10" db="EMBL/GenBank/DDBJ databases">
        <authorList>
            <person name="de Groot N.N."/>
        </authorList>
    </citation>
    <scope>NUCLEOTIDE SEQUENCE [LARGE SCALE GENOMIC DNA]</scope>
    <source>
        <strain evidence="9 10">CGMCC 1.8712</strain>
    </source>
</reference>